<sequence length="845" mass="97422">METINRIWIELESQKYQKLYTPLEEEIIIPNPFSQNEYILTHSFVHSNNNFIAKDLDGYIFHIKIFSCSSYEDLKLIHLNLKIIREHTESLNLVQIVDVFEYKERNSWIVICVLEMLDGLTIEQFRELVDELNLLDKLSKEFCISIFLKIIELIEESHNRGVLIGNLMPNTIYIYRDYEEEGFASYKIKVAVTTKEPSKSSKFLHLYYPENKKKQLKYKIWGAGISLYNLIGQKNLSEISYQEIEESANPDLPLRFKDNALISLLTKCLKGDISQSIFQDPFITSWKYLFENDQSLMQKIQVSEMPVLASGLSFELDLSKEKCTKRILELALENTSEVALYLKEKETICTFIKTSIHLCLSSYSNHLITPLLVILYRKIESKKLKKWLVKSGFYSLIQSPMIFLANINLLCNFSSKFLKKNTLTLLQIFADNGFLDMAFEVDSRGGGGELHDFLDSTLPYYGPNAINLIENAYNSAKTTTPLKALKLKAMQRLSEVPYHFRIEHCQVTLNFINKMISAKSKFHRAKGISIDLLDIIIDIFIETLVFHDQIQDHYNRGTCISHSKSEKLSFKAKNPILVTCCECQNVALCTVCRAVKHSGHSKSQMFLHYYQEITRCNCKDEHKDYELGGIRFILPKFSQNFAFKLQNDSIQESNIFEGDGETRITTENSISLAQQSANQDIHAYFEVKIYKAGSLEDITIGLEGTGISYCGNTGGIYLNALKVETGPRFGSYDTIGMGLTMTSKVFISYNGVVIYPLIDSEIKREIKPFVVAKGDKWKIEIKFDEWMLKSTGASMLRGEILMSSQEIIQKLNKRIKEVKKKEKNDCRELTDKFQFLREEIERTIR</sequence>
<dbReference type="Gene3D" id="1.10.510.10">
    <property type="entry name" value="Transferase(Phosphotransferase) domain 1"/>
    <property type="match status" value="1"/>
</dbReference>
<dbReference type="EMBL" id="CAJZBQ010000010">
    <property type="protein sequence ID" value="CAG9313096.1"/>
    <property type="molecule type" value="Genomic_DNA"/>
</dbReference>
<reference evidence="2" key="1">
    <citation type="submission" date="2021-09" db="EMBL/GenBank/DDBJ databases">
        <authorList>
            <consortium name="AG Swart"/>
            <person name="Singh M."/>
            <person name="Singh A."/>
            <person name="Seah K."/>
            <person name="Emmerich C."/>
        </authorList>
    </citation>
    <scope>NUCLEOTIDE SEQUENCE</scope>
    <source>
        <strain evidence="2">ATCC30299</strain>
    </source>
</reference>
<name>A0AAU9IFA0_9CILI</name>
<gene>
    <name evidence="2" type="ORF">BSTOLATCC_MIC8375</name>
</gene>
<keyword evidence="1" id="KW-0175">Coiled coil</keyword>
<organism evidence="2 3">
    <name type="scientific">Blepharisma stoltei</name>
    <dbReference type="NCBI Taxonomy" id="1481888"/>
    <lineage>
        <taxon>Eukaryota</taxon>
        <taxon>Sar</taxon>
        <taxon>Alveolata</taxon>
        <taxon>Ciliophora</taxon>
        <taxon>Postciliodesmatophora</taxon>
        <taxon>Heterotrichea</taxon>
        <taxon>Heterotrichida</taxon>
        <taxon>Blepharismidae</taxon>
        <taxon>Blepharisma</taxon>
    </lineage>
</organism>
<dbReference type="Gene3D" id="3.30.200.20">
    <property type="entry name" value="Phosphorylase Kinase, domain 1"/>
    <property type="match status" value="1"/>
</dbReference>
<feature type="coiled-coil region" evidence="1">
    <location>
        <begin position="801"/>
        <end position="839"/>
    </location>
</feature>
<keyword evidence="3" id="KW-1185">Reference proteome</keyword>
<dbReference type="Proteomes" id="UP001162131">
    <property type="component" value="Unassembled WGS sequence"/>
</dbReference>
<dbReference type="InterPro" id="IPR011009">
    <property type="entry name" value="Kinase-like_dom_sf"/>
</dbReference>
<dbReference type="SUPFAM" id="SSF56112">
    <property type="entry name" value="Protein kinase-like (PK-like)"/>
    <property type="match status" value="1"/>
</dbReference>
<comment type="caution">
    <text evidence="2">The sequence shown here is derived from an EMBL/GenBank/DDBJ whole genome shotgun (WGS) entry which is preliminary data.</text>
</comment>
<evidence type="ECO:0000256" key="1">
    <source>
        <dbReference type="SAM" id="Coils"/>
    </source>
</evidence>
<protein>
    <recommendedName>
        <fullName evidence="4">Protein kinase domain-containing protein</fullName>
    </recommendedName>
</protein>
<evidence type="ECO:0000313" key="3">
    <source>
        <dbReference type="Proteomes" id="UP001162131"/>
    </source>
</evidence>
<dbReference type="InterPro" id="IPR043136">
    <property type="entry name" value="B30.2/SPRY_sf"/>
</dbReference>
<dbReference type="Gene3D" id="2.60.120.920">
    <property type="match status" value="1"/>
</dbReference>
<accession>A0AAU9IFA0</accession>
<evidence type="ECO:0008006" key="4">
    <source>
        <dbReference type="Google" id="ProtNLM"/>
    </source>
</evidence>
<evidence type="ECO:0000313" key="2">
    <source>
        <dbReference type="EMBL" id="CAG9313096.1"/>
    </source>
</evidence>
<dbReference type="AlphaFoldDB" id="A0AAU9IFA0"/>
<proteinExistence type="predicted"/>